<keyword evidence="1" id="KW-0812">Transmembrane</keyword>
<evidence type="ECO:0000313" key="4">
    <source>
        <dbReference type="Proteomes" id="UP000199001"/>
    </source>
</evidence>
<evidence type="ECO:0000256" key="2">
    <source>
        <dbReference type="SAM" id="SignalP"/>
    </source>
</evidence>
<dbReference type="OrthoDB" id="3405264at2"/>
<proteinExistence type="predicted"/>
<dbReference type="NCBIfam" id="TIGR01167">
    <property type="entry name" value="LPXTG_anchor"/>
    <property type="match status" value="1"/>
</dbReference>
<dbReference type="Proteomes" id="UP000199001">
    <property type="component" value="Unassembled WGS sequence"/>
</dbReference>
<keyword evidence="1" id="KW-0472">Membrane</keyword>
<protein>
    <submittedName>
        <fullName evidence="3">LPXTG-motif cell wall anchor domain-containing protein</fullName>
    </submittedName>
</protein>
<gene>
    <name evidence="3" type="ORF">GA0070606_2872</name>
</gene>
<dbReference type="EMBL" id="FMHZ01000002">
    <property type="protein sequence ID" value="SCL58045.1"/>
    <property type="molecule type" value="Genomic_DNA"/>
</dbReference>
<feature type="chain" id="PRO_5008748138" evidence="2">
    <location>
        <begin position="31"/>
        <end position="390"/>
    </location>
</feature>
<keyword evidence="1" id="KW-1133">Transmembrane helix</keyword>
<feature type="signal peptide" evidence="2">
    <location>
        <begin position="1"/>
        <end position="30"/>
    </location>
</feature>
<dbReference type="RefSeq" id="WP_091099345.1">
    <property type="nucleotide sequence ID" value="NZ_FMHZ01000002.1"/>
</dbReference>
<sequence length="390" mass="39156">MIFRNRALAFAGAGAAGILTAGLFAAPALADTSADLAIEATGTTIAVGAPGKTSTVSLLNKSKVDAKGILVGLDISKLDTSKVDINESGCNPREDGLILCGIEGDVLPAGADIDWGFPLTRKSGATGDAGQISAIILHEGSDPNESNNEVTVKVKVEGTGPDLTVVAGDVTKAVKVEGDKIKVVGDLRAGDTAQLIYSAFNQGDATATGLKISVKLPKGVTFAEAEEGCEYNSGKTSLVCTYRDADLIPVSQDKDGDDLIAGGRFYHLLTVGKDVKAGSLTGGQVTVEALGSQATTARAAGKSALPANAEPVATTEVDATDNTDAYAVVVTAKGGAGGGGEEPGLPLTGPQTGLIGGIGGAVLVAGAAMFVIARRRRVVLVTPGDEKPTA</sequence>
<keyword evidence="4" id="KW-1185">Reference proteome</keyword>
<keyword evidence="2" id="KW-0732">Signal</keyword>
<accession>A0A1C6UVG3</accession>
<evidence type="ECO:0000313" key="3">
    <source>
        <dbReference type="EMBL" id="SCL58045.1"/>
    </source>
</evidence>
<name>A0A1C6UVG3_9ACTN</name>
<feature type="transmembrane region" description="Helical" evidence="1">
    <location>
        <begin position="353"/>
        <end position="373"/>
    </location>
</feature>
<organism evidence="3 4">
    <name type="scientific">Micromonospora citrea</name>
    <dbReference type="NCBI Taxonomy" id="47855"/>
    <lineage>
        <taxon>Bacteria</taxon>
        <taxon>Bacillati</taxon>
        <taxon>Actinomycetota</taxon>
        <taxon>Actinomycetes</taxon>
        <taxon>Micromonosporales</taxon>
        <taxon>Micromonosporaceae</taxon>
        <taxon>Micromonospora</taxon>
    </lineage>
</organism>
<dbReference type="AlphaFoldDB" id="A0A1C6UVG3"/>
<evidence type="ECO:0000256" key="1">
    <source>
        <dbReference type="SAM" id="Phobius"/>
    </source>
</evidence>
<reference evidence="4" key="1">
    <citation type="submission" date="2016-06" db="EMBL/GenBank/DDBJ databases">
        <authorList>
            <person name="Varghese N."/>
            <person name="Submissions Spin"/>
        </authorList>
    </citation>
    <scope>NUCLEOTIDE SEQUENCE [LARGE SCALE GENOMIC DNA]</scope>
    <source>
        <strain evidence="4">DSM 43903</strain>
    </source>
</reference>